<evidence type="ECO:0000256" key="1">
    <source>
        <dbReference type="SAM" id="Coils"/>
    </source>
</evidence>
<protein>
    <submittedName>
        <fullName evidence="2">D5b-0034 homolog protein</fullName>
    </submittedName>
</protein>
<proteinExistence type="predicted"/>
<feature type="coiled-coil region" evidence="1">
    <location>
        <begin position="196"/>
        <end position="237"/>
    </location>
</feature>
<dbReference type="EMBL" id="LC506465">
    <property type="protein sequence ID" value="BBO54016.1"/>
    <property type="molecule type" value="Genomic_DNA"/>
</dbReference>
<keyword evidence="1" id="KW-0175">Coiled coil</keyword>
<sequence>MSSTVQQLNKRTKSIFEIISAHYVDIFYNHLYLLAKKEFTQTSYEDKMSVTDVYKRLVVSYRYSVHQDGVMVKILQELHEYFKQHTKYTLSTFSQFVDEVLKSFIPEEFFDLIKTEDKDKIFTNIIGDVLQDMGIQVVSPQYLAHIIDHRGRNTQVVIRRLQDLGINILLSLRSNIYLRFYTTPKMIDNLNQQNIVNRLTSENHDLTMQLKAANKQINHLIAQKNQLETDLVAIKTEVYNNNPEHKENNLLS</sequence>
<accession>A0A5K7XY34</accession>
<evidence type="ECO:0000313" key="2">
    <source>
        <dbReference type="EMBL" id="BBO54016.1"/>
    </source>
</evidence>
<name>A0A5K7XY34_9VIRU</name>
<organism evidence="2">
    <name type="scientific">Abalone asfa-like virus</name>
    <dbReference type="NCBI Taxonomy" id="2839893"/>
    <lineage>
        <taxon>Viruses</taxon>
        <taxon>Varidnaviria</taxon>
        <taxon>Bamfordvirae</taxon>
        <taxon>Nucleocytoviricota</taxon>
        <taxon>Pokkesviricetes</taxon>
        <taxon>Asfuvirales</taxon>
        <taxon>Asfarviridae</taxon>
    </lineage>
</organism>
<reference evidence="2" key="1">
    <citation type="journal article" date="2020" name="Sci. Rep.">
        <title>A novel Asfarvirus-like virus identified as a potential cause of mass mortality of abalone.</title>
        <authorList>
            <person name="Matsuyama T."/>
            <person name="Takano T."/>
            <person name="Nishiki I."/>
            <person name="Fujiwara A."/>
            <person name="Kiryu I."/>
            <person name="Inada M."/>
            <person name="Sakai T."/>
            <person name="Terashima S."/>
            <person name="Matsuura Y."/>
            <person name="Isowa K."/>
            <person name="Nakayasu C."/>
        </authorList>
    </citation>
    <scope>NUCLEOTIDE SEQUENCE</scope>
</reference>